<organism evidence="2 3">
    <name type="scientific">Anaeromyces robustus</name>
    <dbReference type="NCBI Taxonomy" id="1754192"/>
    <lineage>
        <taxon>Eukaryota</taxon>
        <taxon>Fungi</taxon>
        <taxon>Fungi incertae sedis</taxon>
        <taxon>Chytridiomycota</taxon>
        <taxon>Chytridiomycota incertae sedis</taxon>
        <taxon>Neocallimastigomycetes</taxon>
        <taxon>Neocallimastigales</taxon>
        <taxon>Neocallimastigaceae</taxon>
        <taxon>Anaeromyces</taxon>
    </lineage>
</organism>
<accession>A0A1Y1WR90</accession>
<comment type="caution">
    <text evidence="2">The sequence shown here is derived from an EMBL/GenBank/DDBJ whole genome shotgun (WGS) entry which is preliminary data.</text>
</comment>
<feature type="region of interest" description="Disordered" evidence="1">
    <location>
        <begin position="398"/>
        <end position="450"/>
    </location>
</feature>
<evidence type="ECO:0000313" key="3">
    <source>
        <dbReference type="Proteomes" id="UP000193944"/>
    </source>
</evidence>
<feature type="region of interest" description="Disordered" evidence="1">
    <location>
        <begin position="225"/>
        <end position="249"/>
    </location>
</feature>
<dbReference type="Pfam" id="PF01803">
    <property type="entry name" value="LIM_bind"/>
    <property type="match status" value="1"/>
</dbReference>
<gene>
    <name evidence="2" type="ORF">BCR32DRAFT_249043</name>
</gene>
<dbReference type="InterPro" id="IPR051571">
    <property type="entry name" value="N-CoR_corepressor"/>
</dbReference>
<name>A0A1Y1WR90_9FUNG</name>
<feature type="compositionally biased region" description="Polar residues" evidence="1">
    <location>
        <begin position="412"/>
        <end position="450"/>
    </location>
</feature>
<evidence type="ECO:0000256" key="1">
    <source>
        <dbReference type="SAM" id="MobiDB-lite"/>
    </source>
</evidence>
<keyword evidence="3" id="KW-1185">Reference proteome</keyword>
<feature type="compositionally biased region" description="Basic residues" evidence="1">
    <location>
        <begin position="1133"/>
        <end position="1144"/>
    </location>
</feature>
<dbReference type="InterPro" id="IPR029005">
    <property type="entry name" value="LIM-bd/SEUSS"/>
</dbReference>
<dbReference type="GO" id="GO:0000785">
    <property type="term" value="C:chromatin"/>
    <property type="evidence" value="ECO:0007669"/>
    <property type="project" value="TreeGrafter"/>
</dbReference>
<proteinExistence type="predicted"/>
<reference evidence="2 3" key="2">
    <citation type="submission" date="2016-08" db="EMBL/GenBank/DDBJ databases">
        <title>Pervasive Adenine N6-methylation of Active Genes in Fungi.</title>
        <authorList>
            <consortium name="DOE Joint Genome Institute"/>
            <person name="Mondo S.J."/>
            <person name="Dannebaum R.O."/>
            <person name="Kuo R.C."/>
            <person name="Labutti K."/>
            <person name="Haridas S."/>
            <person name="Kuo A."/>
            <person name="Salamov A."/>
            <person name="Ahrendt S.R."/>
            <person name="Lipzen A."/>
            <person name="Sullivan W."/>
            <person name="Andreopoulos W.B."/>
            <person name="Clum A."/>
            <person name="Lindquist E."/>
            <person name="Daum C."/>
            <person name="Ramamoorthy G.K."/>
            <person name="Gryganskyi A."/>
            <person name="Culley D."/>
            <person name="Magnuson J.K."/>
            <person name="James T.Y."/>
            <person name="O'Malley M.A."/>
            <person name="Stajich J.E."/>
            <person name="Spatafora J.W."/>
            <person name="Visel A."/>
            <person name="Grigoriev I.V."/>
        </authorList>
    </citation>
    <scope>NUCLEOTIDE SEQUENCE [LARGE SCALE GENOMIC DNA]</scope>
    <source>
        <strain evidence="2 3">S4</strain>
    </source>
</reference>
<evidence type="ECO:0000313" key="2">
    <source>
        <dbReference type="EMBL" id="ORX76063.1"/>
    </source>
</evidence>
<dbReference type="AlphaFoldDB" id="A0A1Y1WR90"/>
<feature type="compositionally biased region" description="Polar residues" evidence="1">
    <location>
        <begin position="225"/>
        <end position="244"/>
    </location>
</feature>
<dbReference type="Proteomes" id="UP000193944">
    <property type="component" value="Unassembled WGS sequence"/>
</dbReference>
<protein>
    <submittedName>
        <fullName evidence="2">Uncharacterized protein</fullName>
    </submittedName>
</protein>
<feature type="region of interest" description="Disordered" evidence="1">
    <location>
        <begin position="1116"/>
        <end position="1155"/>
    </location>
</feature>
<dbReference type="OrthoDB" id="5597175at2759"/>
<dbReference type="PANTHER" id="PTHR13992:SF39">
    <property type="entry name" value="SMRTER, ISOFORM G"/>
    <property type="match status" value="1"/>
</dbReference>
<dbReference type="EMBL" id="MCFG01000320">
    <property type="protein sequence ID" value="ORX76063.1"/>
    <property type="molecule type" value="Genomic_DNA"/>
</dbReference>
<dbReference type="STRING" id="1754192.A0A1Y1WR90"/>
<feature type="compositionally biased region" description="Low complexity" evidence="1">
    <location>
        <begin position="1145"/>
        <end position="1155"/>
    </location>
</feature>
<dbReference type="GO" id="GO:0006357">
    <property type="term" value="P:regulation of transcription by RNA polymerase II"/>
    <property type="evidence" value="ECO:0007669"/>
    <property type="project" value="TreeGrafter"/>
</dbReference>
<reference evidence="2 3" key="1">
    <citation type="submission" date="2016-08" db="EMBL/GenBank/DDBJ databases">
        <title>A Parts List for Fungal Cellulosomes Revealed by Comparative Genomics.</title>
        <authorList>
            <consortium name="DOE Joint Genome Institute"/>
            <person name="Haitjema C.H."/>
            <person name="Gilmore S.P."/>
            <person name="Henske J.K."/>
            <person name="Solomon K.V."/>
            <person name="De Groot R."/>
            <person name="Kuo A."/>
            <person name="Mondo S.J."/>
            <person name="Salamov A.A."/>
            <person name="Labutti K."/>
            <person name="Zhao Z."/>
            <person name="Chiniquy J."/>
            <person name="Barry K."/>
            <person name="Brewer H.M."/>
            <person name="Purvine S.O."/>
            <person name="Wright A.T."/>
            <person name="Boxma B."/>
            <person name="Van Alen T."/>
            <person name="Hackstein J.H."/>
            <person name="Baker S.E."/>
            <person name="Grigoriev I.V."/>
            <person name="O'Malley M.A."/>
        </authorList>
    </citation>
    <scope>NUCLEOTIDE SEQUENCE [LARGE SCALE GENOMIC DNA]</scope>
    <source>
        <strain evidence="2 3">S4</strain>
    </source>
</reference>
<sequence>MNPQFQPQDLQQQQLQGIPVNLLKVQQYQQQQQQQQLLNSQLLQQQYIKIYHYLIILLNFKKRLLQRQQRQLYTQQQQQVLLQNQQLPLQLQLQQQYQQQQLQRIQLMQKQKQAQQGILVGQSPLDQAALSNQLLLQVQQNQLLQSQQSPILQPTVPGQLTPHQLPQSLLLDAHKKNIAASQQLLQNSTLVPTNIVSQSPTFNAKQTLIQQQLAQQKLKLINQSPVQSQGTLKSSTPPTKAQTKLPTSTVATTLKTTSITTPSTKPPTAAQIQVAELQSQLSKQASLVQLPTSSINIESFTNAASVLNVPTSTTALVTSNPTTATSLTATSLALTTVATSLDSLAKTYPLTTTTTVPLPTSSTQTTLTTQMSPLNKSQTSLGLQLSQAQLQSHLARQIKTNQKSPPLKAQINVPTPTLTSKTQLKSVNQIKKSTAKQTSPTSSLTQASPVSVATSKLTTITQASPVKMATNKINSITQASPVNVATNKLSTTNPNTNLQNYQSLIQLQTPQQQQQQNLNLAQAQAALANPQLQISSKNLNLKSELEQLSNSLTSSNDLLLSGLTRNNPTTTISATTNKLSKTTPTTTINNNTNVTTIEKPNSIKVEDSTSNVLTSALSFDTNLKSNQLLTKSEPITHININYSGNDDVKLPLSDNLSNIFNINKTSADAPSINSIVGNSLINPIYGQQPSSLNEKIISKGSLLLKCQKLFSILRNENKGLDILFWKQYTNNFFSDKAKMIIDLQKIKTIELKRSIIPQYFDVIAKSEINSTSISFGFVDEKYLGDGTCILEGKECILIYGYTDLQINWYGNLKTTFNKEGKIEIFEFVVKNIKKFYESNSNYLNGNYPAVNEYGMPTTVKRFFEIYEVVNKMDDLMNCSISWNVGPKMALNQYANKYRQDLKTNSLTLNQQINNLKLNNIDINSPLLSLSNSNSSATADEIRLAADELRLEKAAAAAAANLQNYNTLLNLNTVPSQPQIPSTSNSSNLNSVSDTITNALNKKRLASTVTATTLSPPINNLNAINVGTNSVTVSSNNSLKLTSALSPVSSSIGLNLPTSSVLTGLTASSINLATNPVVSSAANNLISAVNNLANTTINPTSVIQSPMSTLISPLQMDLVSEPKAKKAKTNPSPRQRKPKGTKRRNSSNNNSSTISS</sequence>
<dbReference type="PANTHER" id="PTHR13992">
    <property type="entry name" value="NUCLEAR RECEPTOR CO-REPRESSOR RELATED NCOR"/>
    <property type="match status" value="1"/>
</dbReference>